<feature type="region of interest" description="Disordered" evidence="1">
    <location>
        <begin position="186"/>
        <end position="210"/>
    </location>
</feature>
<dbReference type="SMART" id="SM00700">
    <property type="entry name" value="JHBP"/>
    <property type="match status" value="1"/>
</dbReference>
<dbReference type="SUPFAM" id="SSF55394">
    <property type="entry name" value="Bactericidal permeability-increasing protein, BPI"/>
    <property type="match status" value="1"/>
</dbReference>
<reference evidence="3" key="1">
    <citation type="submission" date="2021-12" db="EMBL/GenBank/DDBJ databases">
        <authorList>
            <person name="King R."/>
        </authorList>
    </citation>
    <scope>NUCLEOTIDE SEQUENCE</scope>
</reference>
<accession>A0A9P0F6E2</accession>
<dbReference type="EMBL" id="OU963869">
    <property type="protein sequence ID" value="CAH0394259.1"/>
    <property type="molecule type" value="Genomic_DNA"/>
</dbReference>
<feature type="compositionally biased region" description="Low complexity" evidence="1">
    <location>
        <begin position="157"/>
        <end position="173"/>
    </location>
</feature>
<evidence type="ECO:0008006" key="5">
    <source>
        <dbReference type="Google" id="ProtNLM"/>
    </source>
</evidence>
<dbReference type="Pfam" id="PF16984">
    <property type="entry name" value="Grp7_allergen"/>
    <property type="match status" value="1"/>
</dbReference>
<dbReference type="PANTHER" id="PTHR11008">
    <property type="entry name" value="PROTEIN TAKEOUT-LIKE PROTEIN"/>
    <property type="match status" value="1"/>
</dbReference>
<dbReference type="Pfam" id="PF06585">
    <property type="entry name" value="JHBP"/>
    <property type="match status" value="1"/>
</dbReference>
<dbReference type="InterPro" id="IPR010562">
    <property type="entry name" value="Haemolymph_juvenile_hormone-bd"/>
</dbReference>
<dbReference type="InterPro" id="IPR038602">
    <property type="entry name" value="Mite_allergen_7_sf"/>
</dbReference>
<dbReference type="Proteomes" id="UP001152759">
    <property type="component" value="Chromosome 8"/>
</dbReference>
<dbReference type="PANTHER" id="PTHR11008:SF13">
    <property type="entry name" value="FI04421P"/>
    <property type="match status" value="1"/>
</dbReference>
<gene>
    <name evidence="3" type="ORF">BEMITA_LOCUS12581</name>
</gene>
<organism evidence="3 4">
    <name type="scientific">Bemisia tabaci</name>
    <name type="common">Sweetpotato whitefly</name>
    <name type="synonym">Aleurodes tabaci</name>
    <dbReference type="NCBI Taxonomy" id="7038"/>
    <lineage>
        <taxon>Eukaryota</taxon>
        <taxon>Metazoa</taxon>
        <taxon>Ecdysozoa</taxon>
        <taxon>Arthropoda</taxon>
        <taxon>Hexapoda</taxon>
        <taxon>Insecta</taxon>
        <taxon>Pterygota</taxon>
        <taxon>Neoptera</taxon>
        <taxon>Paraneoptera</taxon>
        <taxon>Hemiptera</taxon>
        <taxon>Sternorrhyncha</taxon>
        <taxon>Aleyrodoidea</taxon>
        <taxon>Aleyrodidae</taxon>
        <taxon>Aleyrodinae</taxon>
        <taxon>Bemisia</taxon>
    </lineage>
</organism>
<dbReference type="InterPro" id="IPR017943">
    <property type="entry name" value="Bactericidal_perm-incr_a/b_dom"/>
</dbReference>
<dbReference type="Gene3D" id="3.15.10.30">
    <property type="entry name" value="Haemolymph juvenile hormone binding protein"/>
    <property type="match status" value="1"/>
</dbReference>
<name>A0A9P0F6E2_BEMTA</name>
<feature type="chain" id="PRO_5040381476" description="Hemolymph juvenile hormone binding protein" evidence="2">
    <location>
        <begin position="19"/>
        <end position="618"/>
    </location>
</feature>
<dbReference type="AlphaFoldDB" id="A0A9P0F6E2"/>
<dbReference type="Gene3D" id="3.15.10.50">
    <property type="match status" value="1"/>
</dbReference>
<evidence type="ECO:0000256" key="1">
    <source>
        <dbReference type="SAM" id="MobiDB-lite"/>
    </source>
</evidence>
<evidence type="ECO:0000313" key="4">
    <source>
        <dbReference type="Proteomes" id="UP001152759"/>
    </source>
</evidence>
<dbReference type="InterPro" id="IPR038606">
    <property type="entry name" value="To_sf"/>
</dbReference>
<keyword evidence="4" id="KW-1185">Reference proteome</keyword>
<dbReference type="InterPro" id="IPR020234">
    <property type="entry name" value="Mite_allergen_group-7"/>
</dbReference>
<protein>
    <recommendedName>
        <fullName evidence="5">Hemolymph juvenile hormone binding protein</fullName>
    </recommendedName>
</protein>
<feature type="signal peptide" evidence="2">
    <location>
        <begin position="1"/>
        <end position="18"/>
    </location>
</feature>
<sequence>MKCGYLIVVFCAFTGVLSAPAVDEESTPSVSTTPQLEIKNEESETTIGPTSPKTEELPSTTVETVVASTSETTAEPEPTIAVATSSIVEDASSTIPPTEGLPVTEAAASAAPEVPATTISSEVEVIATTTAETWFSSWFASTNSETGTTEPTRVETTEGGTTPAATTETGTTPMSTEVPVAVTSESSVSTTSESGTSVTAPTFLSSTPSSSSVLEKTKDVAFKLSDQVRAVLQHYKNPDPTGFPGAPVPDPMPIPDMDKSFGVAKMNFKNVMVYGLSKFRIDQVNTDLEKMEVYVQLHMKRLVVVGNYTLRSWFNKAAGPFSVNLYDVVAEGAAALEPDEQGHLQASDTDMDMTFKDIDLDFKNIGFAGSFFQGMVSSVGTFLFDSIKPYILNEVNTNMRRDVNTKIKTITSKLPSYVSPVDLAISEGRKYVVKMGYDPYHLKDFEFNQSILHINVSELWLKGLSQFYRVGEVALSMDSNVVQIGLQLVTKELLGGCSWTVSLGRRGKLARTGVSNFTVQHLQIRAFVNQSLDIRHAPILDDLDVEVGKVKLTMDGRGSLDYVIELVVNQLPDLIRHIIVDALEEPIRLKVQSILDQVNLEEIVESKLPELDNFTGAS</sequence>
<evidence type="ECO:0000256" key="2">
    <source>
        <dbReference type="SAM" id="SignalP"/>
    </source>
</evidence>
<evidence type="ECO:0000313" key="3">
    <source>
        <dbReference type="EMBL" id="CAH0394259.1"/>
    </source>
</evidence>
<dbReference type="KEGG" id="btab:109034796"/>
<dbReference type="GO" id="GO:0008289">
    <property type="term" value="F:lipid binding"/>
    <property type="evidence" value="ECO:0007669"/>
    <property type="project" value="InterPro"/>
</dbReference>
<keyword evidence="2" id="KW-0732">Signal</keyword>
<feature type="region of interest" description="Disordered" evidence="1">
    <location>
        <begin position="139"/>
        <end position="173"/>
    </location>
</feature>
<feature type="region of interest" description="Disordered" evidence="1">
    <location>
        <begin position="21"/>
        <end position="59"/>
    </location>
</feature>
<proteinExistence type="predicted"/>